<dbReference type="OrthoDB" id="9990006at2759"/>
<dbReference type="AlphaFoldDB" id="X6M7L7"/>
<evidence type="ECO:0000313" key="2">
    <source>
        <dbReference type="EMBL" id="ETO09894.1"/>
    </source>
</evidence>
<evidence type="ECO:0000256" key="1">
    <source>
        <dbReference type="SAM" id="Phobius"/>
    </source>
</evidence>
<feature type="transmembrane region" description="Helical" evidence="1">
    <location>
        <begin position="284"/>
        <end position="300"/>
    </location>
</feature>
<organism evidence="2 3">
    <name type="scientific">Reticulomyxa filosa</name>
    <dbReference type="NCBI Taxonomy" id="46433"/>
    <lineage>
        <taxon>Eukaryota</taxon>
        <taxon>Sar</taxon>
        <taxon>Rhizaria</taxon>
        <taxon>Retaria</taxon>
        <taxon>Foraminifera</taxon>
        <taxon>Monothalamids</taxon>
        <taxon>Reticulomyxidae</taxon>
        <taxon>Reticulomyxa</taxon>
    </lineage>
</organism>
<evidence type="ECO:0000313" key="3">
    <source>
        <dbReference type="Proteomes" id="UP000023152"/>
    </source>
</evidence>
<sequence>MRNNQQQLSREVQLLQEEFSDIEREIILRAWKQSDSNIDEAKKILTLISEECDQKTTCPSIFRQDPLMKLFEVFGKYVDKRSILEVWRKSNQMYSDAVRKLKKLCQESINKLKSNNATTEISQEICLFILWNILINPNKMNYREINGERLRNNLKKKCEQQSSDFNNVIQECVAYLYEFGFHKKADDNWYHHNPLDIVRLWDWYKHLIAKRFIKKKKKQIEWNYKKWRLHDTVFDFEHRRIGLLDLSNEKPIVETIQVGYPKKKEENCVWIFNGKMMCRQSKHLQLNGVLLFLIVLGILLRQNKTFCVLKNFVLSYFLKNTKKLKFIKEFNSFRIVWKPDTYQTNYEPVHPFITTFKQVFERLKRKMRIKGDELLMFKCVFDKCKPPIPSNVSENTLLHDIYKDMPGYPQVEVVWIIESFCIIPYERTFHLNRNKFLNRDKKDLATTLELEFANRKLHLNPFLHRDDYYTFQQKQNFLISNLNIHEEMSNEQILKDLLYEIIQKGYLCDLITNENKLDESKIKETIKYEEKKSEQHGNEKYKLILDDSVLTILRQVKCIYHSPIHKHMGYPLTLHHICALLLYCKKSCRIQCINDQACFNYYEWKNFDWFLYNAIVILSRHERKEEIEDELYCGINGKRFGDITAEIKPGYFIFPVITTNHMEIAQFCQGDKGCIVKFHPSMRRSRFISSANVSWLFPTQFHQTILFARTGPNTNEKTEELFLWNARIENEDKKTQTILLTWAIYDKYIKQVIEISSLWNHVVDLNFIFFMLLSYKDKDTIIKYLSYFEKSSTQNNNEEAYKLMMQKFYPNRACNYEINLFSIFLERAGLLRPLEHDAVSYATWWTISISLPFVEKDKQAAITCTK</sequence>
<keyword evidence="1" id="KW-0812">Transmembrane</keyword>
<keyword evidence="3" id="KW-1185">Reference proteome</keyword>
<dbReference type="EMBL" id="ASPP01023835">
    <property type="protein sequence ID" value="ETO09894.1"/>
    <property type="molecule type" value="Genomic_DNA"/>
</dbReference>
<comment type="caution">
    <text evidence="2">The sequence shown here is derived from an EMBL/GenBank/DDBJ whole genome shotgun (WGS) entry which is preliminary data.</text>
</comment>
<keyword evidence="1" id="KW-0472">Membrane</keyword>
<reference evidence="2 3" key="1">
    <citation type="journal article" date="2013" name="Curr. Biol.">
        <title>The Genome of the Foraminiferan Reticulomyxa filosa.</title>
        <authorList>
            <person name="Glockner G."/>
            <person name="Hulsmann N."/>
            <person name="Schleicher M."/>
            <person name="Noegel A.A."/>
            <person name="Eichinger L."/>
            <person name="Gallinger C."/>
            <person name="Pawlowski J."/>
            <person name="Sierra R."/>
            <person name="Euteneuer U."/>
            <person name="Pillet L."/>
            <person name="Moustafa A."/>
            <person name="Platzer M."/>
            <person name="Groth M."/>
            <person name="Szafranski K."/>
            <person name="Schliwa M."/>
        </authorList>
    </citation>
    <scope>NUCLEOTIDE SEQUENCE [LARGE SCALE GENOMIC DNA]</scope>
</reference>
<accession>X6M7L7</accession>
<proteinExistence type="predicted"/>
<protein>
    <submittedName>
        <fullName evidence="2">Uncharacterized protein</fullName>
    </submittedName>
</protein>
<name>X6M7L7_RETFI</name>
<keyword evidence="1" id="KW-1133">Transmembrane helix</keyword>
<dbReference type="Proteomes" id="UP000023152">
    <property type="component" value="Unassembled WGS sequence"/>
</dbReference>
<gene>
    <name evidence="2" type="ORF">RFI_27483</name>
</gene>